<organism evidence="2 3">
    <name type="scientific">Vibrio coralliilyticus</name>
    <dbReference type="NCBI Taxonomy" id="190893"/>
    <lineage>
        <taxon>Bacteria</taxon>
        <taxon>Pseudomonadati</taxon>
        <taxon>Pseudomonadota</taxon>
        <taxon>Gammaproteobacteria</taxon>
        <taxon>Vibrionales</taxon>
        <taxon>Vibrionaceae</taxon>
        <taxon>Vibrio</taxon>
    </lineage>
</organism>
<accession>A0AAP7DDV7</accession>
<reference evidence="2 3" key="1">
    <citation type="submission" date="2019-09" db="EMBL/GenBank/DDBJ databases">
        <title>Draft genome sequencing and comparative genomics of hatchery-associated Vibrios.</title>
        <authorList>
            <person name="Kehlet-Delgado H."/>
            <person name="Mueller R.S."/>
        </authorList>
    </citation>
    <scope>NUCLEOTIDE SEQUENCE [LARGE SCALE GENOMIC DNA]</scope>
    <source>
        <strain evidence="2 3">09-121-3</strain>
    </source>
</reference>
<evidence type="ECO:0000313" key="2">
    <source>
        <dbReference type="EMBL" id="NOJ24294.1"/>
    </source>
</evidence>
<proteinExistence type="predicted"/>
<feature type="region of interest" description="Disordered" evidence="1">
    <location>
        <begin position="1"/>
        <end position="22"/>
    </location>
</feature>
<evidence type="ECO:0008006" key="4">
    <source>
        <dbReference type="Google" id="ProtNLM"/>
    </source>
</evidence>
<protein>
    <recommendedName>
        <fullName evidence="4">Type III secretion protein</fullName>
    </recommendedName>
</protein>
<sequence>MKIQPTEQWSTNAVSHTDEPNSTDVDWFSARIEHGNTELLPNATALETTMVREVLAAGRNRQRFDDSIQKVVNTRDPLDLLNVSRSMSEFYTHTMLATKIIAKGVQSVEKLTSLQ</sequence>
<dbReference type="AlphaFoldDB" id="A0AAP7DDV7"/>
<evidence type="ECO:0000313" key="3">
    <source>
        <dbReference type="Proteomes" id="UP000576645"/>
    </source>
</evidence>
<dbReference type="InterPro" id="IPR012670">
    <property type="entry name" value="T3SS_YscI/HrpB"/>
</dbReference>
<name>A0AAP7DDV7_9VIBR</name>
<dbReference type="GO" id="GO:0030254">
    <property type="term" value="P:protein secretion by the type III secretion system"/>
    <property type="evidence" value="ECO:0007669"/>
    <property type="project" value="InterPro"/>
</dbReference>
<evidence type="ECO:0000256" key="1">
    <source>
        <dbReference type="SAM" id="MobiDB-lite"/>
    </source>
</evidence>
<dbReference type="EMBL" id="VTXP01000008">
    <property type="protein sequence ID" value="NOJ24294.1"/>
    <property type="molecule type" value="Genomic_DNA"/>
</dbReference>
<dbReference type="RefSeq" id="WP_006958410.1">
    <property type="nucleotide sequence ID" value="NZ_CP156658.1"/>
</dbReference>
<comment type="caution">
    <text evidence="2">The sequence shown here is derived from an EMBL/GenBank/DDBJ whole genome shotgun (WGS) entry which is preliminary data.</text>
</comment>
<gene>
    <name evidence="2" type="ORF">F0238_16290</name>
</gene>
<dbReference type="Pfam" id="PF17001">
    <property type="entry name" value="T3SS_basalb_I"/>
    <property type="match status" value="1"/>
</dbReference>
<dbReference type="Proteomes" id="UP000576645">
    <property type="component" value="Unassembled WGS sequence"/>
</dbReference>